<dbReference type="PANTHER" id="PTHR43377">
    <property type="entry name" value="BILIVERDIN REDUCTASE A"/>
    <property type="match status" value="1"/>
</dbReference>
<dbReference type="Pfam" id="PF02894">
    <property type="entry name" value="GFO_IDH_MocA_C"/>
    <property type="match status" value="1"/>
</dbReference>
<dbReference type="Gene3D" id="3.40.50.720">
    <property type="entry name" value="NAD(P)-binding Rossmann-like Domain"/>
    <property type="match status" value="1"/>
</dbReference>
<dbReference type="GO" id="GO:0000166">
    <property type="term" value="F:nucleotide binding"/>
    <property type="evidence" value="ECO:0007669"/>
    <property type="project" value="InterPro"/>
</dbReference>
<reference evidence="4 5" key="1">
    <citation type="submission" date="2016-11" db="EMBL/GenBank/DDBJ databases">
        <authorList>
            <person name="Jaros S."/>
            <person name="Januszkiewicz K."/>
            <person name="Wedrychowicz H."/>
        </authorList>
    </citation>
    <scope>NUCLEOTIDE SEQUENCE [LARGE SCALE GENOMIC DNA]</scope>
    <source>
        <strain evidence="4 5">DSM 17459</strain>
    </source>
</reference>
<dbReference type="Proteomes" id="UP000184245">
    <property type="component" value="Unassembled WGS sequence"/>
</dbReference>
<dbReference type="InterPro" id="IPR036291">
    <property type="entry name" value="NAD(P)-bd_dom_sf"/>
</dbReference>
<accession>A0A1M5B213</accession>
<evidence type="ECO:0000313" key="4">
    <source>
        <dbReference type="EMBL" id="SHF36554.1"/>
    </source>
</evidence>
<dbReference type="InterPro" id="IPR004104">
    <property type="entry name" value="Gfo/Idh/MocA-like_OxRdtase_C"/>
</dbReference>
<dbReference type="OrthoDB" id="9815825at2"/>
<dbReference type="InterPro" id="IPR000683">
    <property type="entry name" value="Gfo/Idh/MocA-like_OxRdtase_N"/>
</dbReference>
<feature type="domain" description="Gfo/Idh/MocA-like oxidoreductase N-terminal" evidence="2">
    <location>
        <begin position="5"/>
        <end position="121"/>
    </location>
</feature>
<evidence type="ECO:0000259" key="3">
    <source>
        <dbReference type="Pfam" id="PF02894"/>
    </source>
</evidence>
<keyword evidence="5" id="KW-1185">Reference proteome</keyword>
<evidence type="ECO:0000256" key="1">
    <source>
        <dbReference type="ARBA" id="ARBA00010928"/>
    </source>
</evidence>
<dbReference type="PANTHER" id="PTHR43377:SF1">
    <property type="entry name" value="BILIVERDIN REDUCTASE A"/>
    <property type="match status" value="1"/>
</dbReference>
<dbReference type="EMBL" id="FQVI01000023">
    <property type="protein sequence ID" value="SHF36554.1"/>
    <property type="molecule type" value="Genomic_DNA"/>
</dbReference>
<dbReference type="InterPro" id="IPR051450">
    <property type="entry name" value="Gfo/Idh/MocA_Oxidoreductases"/>
</dbReference>
<dbReference type="Pfam" id="PF01408">
    <property type="entry name" value="GFO_IDH_MocA"/>
    <property type="match status" value="1"/>
</dbReference>
<name>A0A1M5B213_9CLOT</name>
<dbReference type="SUPFAM" id="SSF55347">
    <property type="entry name" value="Glyceraldehyde-3-phosphate dehydrogenase-like, C-terminal domain"/>
    <property type="match status" value="1"/>
</dbReference>
<comment type="similarity">
    <text evidence="1">Belongs to the Gfo/Idh/MocA family.</text>
</comment>
<dbReference type="SUPFAM" id="SSF51735">
    <property type="entry name" value="NAD(P)-binding Rossmann-fold domains"/>
    <property type="match status" value="1"/>
</dbReference>
<dbReference type="RefSeq" id="WP_072853956.1">
    <property type="nucleotide sequence ID" value="NZ_FQVI01000023.1"/>
</dbReference>
<sequence>MKKCKMAVIGLGFIGGLHARIIAEADNAELVAIADLNKALADEYAEKYNCAVYTDYKEMLEKEDIDAVDICVPEDFHVQTAVDVANAKKDFLIEKPLAKTLEGCLAIKKAADDNKVRMMVAQVCKFDPRYVELKESIRRGDLGEISAMSFKRGNPVSTANRLQGKVSFFYYLGIHDIEMMVDYNMPAKPVKVYAQASNKKNGHMNGDLDAAFVIVNFDNGAVGNVHICWAYPDNSAMGIWSIAEVTGTKGFGMVDVRNQGLEIMTDEAESYPDTLLWPEYYGKIQGGLKEEIVHFADATMNGTPYAVDTECCIRGVAIAEAALKSIETGEPVELSL</sequence>
<evidence type="ECO:0000313" key="5">
    <source>
        <dbReference type="Proteomes" id="UP000184245"/>
    </source>
</evidence>
<feature type="domain" description="Gfo/Idh/MocA-like oxidoreductase C-terminal" evidence="3">
    <location>
        <begin position="134"/>
        <end position="334"/>
    </location>
</feature>
<dbReference type="Gene3D" id="3.30.360.10">
    <property type="entry name" value="Dihydrodipicolinate Reductase, domain 2"/>
    <property type="match status" value="1"/>
</dbReference>
<gene>
    <name evidence="4" type="ORF">SAMN02745158_03453</name>
</gene>
<dbReference type="STRING" id="1122155.SAMN02745158_03453"/>
<protein>
    <submittedName>
        <fullName evidence="4">Predicted dehydrogenase</fullName>
    </submittedName>
</protein>
<proteinExistence type="inferred from homology"/>
<organism evidence="4 5">
    <name type="scientific">Lactonifactor longoviformis DSM 17459</name>
    <dbReference type="NCBI Taxonomy" id="1122155"/>
    <lineage>
        <taxon>Bacteria</taxon>
        <taxon>Bacillati</taxon>
        <taxon>Bacillota</taxon>
        <taxon>Clostridia</taxon>
        <taxon>Eubacteriales</taxon>
        <taxon>Clostridiaceae</taxon>
        <taxon>Lactonifactor</taxon>
    </lineage>
</organism>
<dbReference type="AlphaFoldDB" id="A0A1M5B213"/>
<evidence type="ECO:0000259" key="2">
    <source>
        <dbReference type="Pfam" id="PF01408"/>
    </source>
</evidence>